<evidence type="ECO:0000256" key="2">
    <source>
        <dbReference type="ARBA" id="ARBA00022737"/>
    </source>
</evidence>
<evidence type="ECO:0000259" key="6">
    <source>
        <dbReference type="PROSITE" id="PS50157"/>
    </source>
</evidence>
<dbReference type="eggNOG" id="KOG1721">
    <property type="taxonomic scope" value="Eukaryota"/>
</dbReference>
<dbReference type="AlphaFoldDB" id="E9EAS0"/>
<dbReference type="Pfam" id="PF12171">
    <property type="entry name" value="zf-C2H2_jaz"/>
    <property type="match status" value="1"/>
</dbReference>
<dbReference type="KEGG" id="maw:19251279"/>
<dbReference type="Pfam" id="PF13912">
    <property type="entry name" value="zf-C2H2_6"/>
    <property type="match status" value="1"/>
</dbReference>
<dbReference type="OrthoDB" id="6077919at2759"/>
<keyword evidence="1" id="KW-0479">Metal-binding</keyword>
<evidence type="ECO:0000256" key="5">
    <source>
        <dbReference type="PROSITE-ProRule" id="PRU00042"/>
    </source>
</evidence>
<keyword evidence="4" id="KW-0862">Zinc</keyword>
<reference evidence="7 8" key="1">
    <citation type="journal article" date="2011" name="PLoS Genet.">
        <title>Genome sequencing and comparative transcriptomics of the model entomopathogenic fungi Metarhizium anisopliae and M. acridum.</title>
        <authorList>
            <person name="Gao Q."/>
            <person name="Jin K."/>
            <person name="Ying S.H."/>
            <person name="Zhang Y."/>
            <person name="Xiao G."/>
            <person name="Shang Y."/>
            <person name="Duan Z."/>
            <person name="Hu X."/>
            <person name="Xie X.Q."/>
            <person name="Zhou G."/>
            <person name="Peng G."/>
            <person name="Luo Z."/>
            <person name="Huang W."/>
            <person name="Wang B."/>
            <person name="Fang W."/>
            <person name="Wang S."/>
            <person name="Zhong Y."/>
            <person name="Ma L.J."/>
            <person name="St Leger R.J."/>
            <person name="Zhao G.P."/>
            <person name="Pei Y."/>
            <person name="Feng M.G."/>
            <person name="Xia Y."/>
            <person name="Wang C."/>
        </authorList>
    </citation>
    <scope>NUCLEOTIDE SEQUENCE [LARGE SCALE GENOMIC DNA]</scope>
    <source>
        <strain evidence="7 8">CQMa 102</strain>
    </source>
</reference>
<dbReference type="InterPro" id="IPR041661">
    <property type="entry name" value="ZN622/Rei1/Reh1_Znf-C2H2"/>
</dbReference>
<evidence type="ECO:0000256" key="3">
    <source>
        <dbReference type="ARBA" id="ARBA00022771"/>
    </source>
</evidence>
<evidence type="ECO:0000313" key="7">
    <source>
        <dbReference type="EMBL" id="EFY86954.1"/>
    </source>
</evidence>
<dbReference type="PROSITE" id="PS00028">
    <property type="entry name" value="ZINC_FINGER_C2H2_1"/>
    <property type="match status" value="5"/>
</dbReference>
<dbReference type="EMBL" id="GL698535">
    <property type="protein sequence ID" value="EFY86954.1"/>
    <property type="molecule type" value="Genomic_DNA"/>
</dbReference>
<dbReference type="InterPro" id="IPR022755">
    <property type="entry name" value="Znf_C2H2_jaz"/>
</dbReference>
<organism evidence="8">
    <name type="scientific">Metarhizium acridum (strain CQMa 102)</name>
    <dbReference type="NCBI Taxonomy" id="655827"/>
    <lineage>
        <taxon>Eukaryota</taxon>
        <taxon>Fungi</taxon>
        <taxon>Dikarya</taxon>
        <taxon>Ascomycota</taxon>
        <taxon>Pezizomycotina</taxon>
        <taxon>Sordariomycetes</taxon>
        <taxon>Hypocreomycetidae</taxon>
        <taxon>Hypocreales</taxon>
        <taxon>Clavicipitaceae</taxon>
        <taxon>Metarhizium</taxon>
    </lineage>
</organism>
<dbReference type="HOGENOM" id="CLU_075838_0_0_1"/>
<dbReference type="GO" id="GO:0000977">
    <property type="term" value="F:RNA polymerase II transcription regulatory region sequence-specific DNA binding"/>
    <property type="evidence" value="ECO:0007669"/>
    <property type="project" value="TreeGrafter"/>
</dbReference>
<evidence type="ECO:0000256" key="4">
    <source>
        <dbReference type="ARBA" id="ARBA00022833"/>
    </source>
</evidence>
<dbReference type="Proteomes" id="UP000002499">
    <property type="component" value="Unassembled WGS sequence"/>
</dbReference>
<gene>
    <name evidence="7" type="ORF">MAC_06968</name>
</gene>
<evidence type="ECO:0000256" key="1">
    <source>
        <dbReference type="ARBA" id="ARBA00022723"/>
    </source>
</evidence>
<feature type="domain" description="C2H2-type" evidence="6">
    <location>
        <begin position="87"/>
        <end position="116"/>
    </location>
</feature>
<sequence>MYECESCTRVFNSYRSCEQHMDALDHWAPQYECETCTREFGSWHAAQQHMDALDHWAPKYSCETCGSQFDSERAANQHMQAKGHFKNYCLQCDRYFGNANSLSMHLNSNVHRGNNIECPFCRTGYTAASSLSHHLESGSCPKAPRVNRETILSMVRKRDPQGTITNKQIEWRNDSSVNVNYEATCLAWNGSAWECYICHNEFSTIIGLNMHLNSPRHKGKIYHCPNKKGACEKEFVSLGGLFNHLESESCSYIRFEKVQKHISNMFSGQKFIAFPD</sequence>
<accession>E9EAS0</accession>
<dbReference type="PANTHER" id="PTHR24409:SF295">
    <property type="entry name" value="AZ2-RELATED"/>
    <property type="match status" value="1"/>
</dbReference>
<dbReference type="OMA" id="ALDHWAP"/>
<dbReference type="SMART" id="SM00355">
    <property type="entry name" value="ZnF_C2H2"/>
    <property type="match status" value="6"/>
</dbReference>
<dbReference type="Pfam" id="PF12756">
    <property type="entry name" value="zf-C2H2_2"/>
    <property type="match status" value="1"/>
</dbReference>
<dbReference type="GeneID" id="19251279"/>
<keyword evidence="8" id="KW-1185">Reference proteome</keyword>
<dbReference type="PROSITE" id="PS50157">
    <property type="entry name" value="ZINC_FINGER_C2H2_2"/>
    <property type="match status" value="2"/>
</dbReference>
<evidence type="ECO:0000313" key="8">
    <source>
        <dbReference type="Proteomes" id="UP000002499"/>
    </source>
</evidence>
<proteinExistence type="predicted"/>
<name>E9EAS0_METAQ</name>
<dbReference type="InterPro" id="IPR036236">
    <property type="entry name" value="Znf_C2H2_sf"/>
</dbReference>
<dbReference type="SUPFAM" id="SSF57667">
    <property type="entry name" value="beta-beta-alpha zinc fingers"/>
    <property type="match status" value="3"/>
</dbReference>
<protein>
    <recommendedName>
        <fullName evidence="6">C2H2-type domain-containing protein</fullName>
    </recommendedName>
</protein>
<keyword evidence="2" id="KW-0677">Repeat</keyword>
<dbReference type="InterPro" id="IPR013087">
    <property type="entry name" value="Znf_C2H2_type"/>
</dbReference>
<dbReference type="GO" id="GO:0005634">
    <property type="term" value="C:nucleus"/>
    <property type="evidence" value="ECO:0007669"/>
    <property type="project" value="TreeGrafter"/>
</dbReference>
<dbReference type="InParanoid" id="E9EAS0"/>
<dbReference type="Gene3D" id="3.30.160.60">
    <property type="entry name" value="Classic Zinc Finger"/>
    <property type="match status" value="3"/>
</dbReference>
<dbReference type="GO" id="GO:0000981">
    <property type="term" value="F:DNA-binding transcription factor activity, RNA polymerase II-specific"/>
    <property type="evidence" value="ECO:0007669"/>
    <property type="project" value="TreeGrafter"/>
</dbReference>
<feature type="domain" description="C2H2-type" evidence="6">
    <location>
        <begin position="60"/>
        <end position="84"/>
    </location>
</feature>
<dbReference type="PANTHER" id="PTHR24409">
    <property type="entry name" value="ZINC FINGER PROTEIN 142"/>
    <property type="match status" value="1"/>
</dbReference>
<keyword evidence="3 5" id="KW-0863">Zinc-finger</keyword>
<dbReference type="GO" id="GO:0008270">
    <property type="term" value="F:zinc ion binding"/>
    <property type="evidence" value="ECO:0007669"/>
    <property type="project" value="UniProtKB-KW"/>
</dbReference>